<dbReference type="GO" id="GO:0008168">
    <property type="term" value="F:methyltransferase activity"/>
    <property type="evidence" value="ECO:0007669"/>
    <property type="project" value="UniProtKB-KW"/>
</dbReference>
<organism evidence="2 3">
    <name type="scientific">Hufsiella arboris</name>
    <dbReference type="NCBI Taxonomy" id="2695275"/>
    <lineage>
        <taxon>Bacteria</taxon>
        <taxon>Pseudomonadati</taxon>
        <taxon>Bacteroidota</taxon>
        <taxon>Sphingobacteriia</taxon>
        <taxon>Sphingobacteriales</taxon>
        <taxon>Sphingobacteriaceae</taxon>
        <taxon>Hufsiella</taxon>
    </lineage>
</organism>
<gene>
    <name evidence="2" type="ORF">GS399_01175</name>
</gene>
<dbReference type="Pfam" id="PF13649">
    <property type="entry name" value="Methyltransf_25"/>
    <property type="match status" value="1"/>
</dbReference>
<dbReference type="Proteomes" id="UP000466586">
    <property type="component" value="Unassembled WGS sequence"/>
</dbReference>
<proteinExistence type="predicted"/>
<dbReference type="Gene3D" id="3.40.50.150">
    <property type="entry name" value="Vaccinia Virus protein VP39"/>
    <property type="match status" value="1"/>
</dbReference>
<accession>A0A7K1Y6A5</accession>
<name>A0A7K1Y6A5_9SPHI</name>
<sequence>MPDFSKRCTEDELMDDFALSREIIDPIMDELEVINLRLGGYSVFFNAFKKIGLKDQYSISDWGCGGGDSLRQIAIWAKRKSINLQLSGLDATPAAIDYARRKAVARPEISFELANVLTDDIQPNQYDVIISSLFTHHFRDADWINLIKKMVASAKKAVVVNDLHRHWFAYYSIGFLTGLFSKSYMVKNDSKISVLRSFKKSELTSLLAEAGISNYQLRWMWAFRWQLIIYK</sequence>
<comment type="caution">
    <text evidence="2">The sequence shown here is derived from an EMBL/GenBank/DDBJ whole genome shotgun (WGS) entry which is preliminary data.</text>
</comment>
<dbReference type="AlphaFoldDB" id="A0A7K1Y6A5"/>
<evidence type="ECO:0000313" key="3">
    <source>
        <dbReference type="Proteomes" id="UP000466586"/>
    </source>
</evidence>
<dbReference type="SUPFAM" id="SSF53335">
    <property type="entry name" value="S-adenosyl-L-methionine-dependent methyltransferases"/>
    <property type="match status" value="1"/>
</dbReference>
<keyword evidence="2" id="KW-0489">Methyltransferase</keyword>
<evidence type="ECO:0000313" key="2">
    <source>
        <dbReference type="EMBL" id="MXV49568.1"/>
    </source>
</evidence>
<protein>
    <submittedName>
        <fullName evidence="2">Methyltransferase domain-containing protein</fullName>
    </submittedName>
</protein>
<dbReference type="InterPro" id="IPR029063">
    <property type="entry name" value="SAM-dependent_MTases_sf"/>
</dbReference>
<feature type="domain" description="Methyltransferase" evidence="1">
    <location>
        <begin position="60"/>
        <end position="155"/>
    </location>
</feature>
<evidence type="ECO:0000259" key="1">
    <source>
        <dbReference type="Pfam" id="PF13649"/>
    </source>
</evidence>
<dbReference type="GO" id="GO:0032259">
    <property type="term" value="P:methylation"/>
    <property type="evidence" value="ECO:0007669"/>
    <property type="project" value="UniProtKB-KW"/>
</dbReference>
<dbReference type="InterPro" id="IPR041698">
    <property type="entry name" value="Methyltransf_25"/>
</dbReference>
<dbReference type="RefSeq" id="WP_160842696.1">
    <property type="nucleotide sequence ID" value="NZ_WVHT01000001.1"/>
</dbReference>
<keyword evidence="2" id="KW-0808">Transferase</keyword>
<keyword evidence="3" id="KW-1185">Reference proteome</keyword>
<dbReference type="CDD" id="cd02440">
    <property type="entry name" value="AdoMet_MTases"/>
    <property type="match status" value="1"/>
</dbReference>
<dbReference type="EMBL" id="WVHT01000001">
    <property type="protein sequence ID" value="MXV49568.1"/>
    <property type="molecule type" value="Genomic_DNA"/>
</dbReference>
<reference evidence="2 3" key="1">
    <citation type="submission" date="2019-11" db="EMBL/GenBank/DDBJ databases">
        <title>Pedobacter sp. HMF7647 Genome sequencing and assembly.</title>
        <authorList>
            <person name="Kang H."/>
            <person name="Kim H."/>
            <person name="Joh K."/>
        </authorList>
    </citation>
    <scope>NUCLEOTIDE SEQUENCE [LARGE SCALE GENOMIC DNA]</scope>
    <source>
        <strain evidence="2 3">HMF7647</strain>
    </source>
</reference>